<dbReference type="EMBL" id="JAOYOD010000001">
    <property type="protein sequence ID" value="MCV9385967.1"/>
    <property type="molecule type" value="Genomic_DNA"/>
</dbReference>
<reference evidence="3 4" key="1">
    <citation type="submission" date="2022-10" db="EMBL/GenBank/DDBJ databases">
        <title>Comparative genomics and taxonomic characterization of three novel marine species of genus Reichenbachiella exhibiting antioxidant and polysaccharide degradation activities.</title>
        <authorList>
            <person name="Muhammad N."/>
            <person name="Lee Y.-J."/>
            <person name="Ko J."/>
            <person name="Kim S.-G."/>
        </authorList>
    </citation>
    <scope>NUCLEOTIDE SEQUENCE [LARGE SCALE GENOMIC DNA]</scope>
    <source>
        <strain evidence="3 4">ABR2-5</strain>
    </source>
</reference>
<keyword evidence="2" id="KW-0732">Signal</keyword>
<feature type="signal peptide" evidence="2">
    <location>
        <begin position="1"/>
        <end position="23"/>
    </location>
</feature>
<accession>A0ABT3CQR7</accession>
<keyword evidence="1" id="KW-0175">Coiled coil</keyword>
<comment type="caution">
    <text evidence="3">The sequence shown here is derived from an EMBL/GenBank/DDBJ whole genome shotgun (WGS) entry which is preliminary data.</text>
</comment>
<keyword evidence="4" id="KW-1185">Reference proteome</keyword>
<evidence type="ECO:0000313" key="4">
    <source>
        <dbReference type="Proteomes" id="UP001300692"/>
    </source>
</evidence>
<evidence type="ECO:0000256" key="2">
    <source>
        <dbReference type="SAM" id="SignalP"/>
    </source>
</evidence>
<dbReference type="RefSeq" id="WP_264136750.1">
    <property type="nucleotide sequence ID" value="NZ_JAOYOD010000001.1"/>
</dbReference>
<evidence type="ECO:0000313" key="3">
    <source>
        <dbReference type="EMBL" id="MCV9385967.1"/>
    </source>
</evidence>
<proteinExistence type="predicted"/>
<sequence>MKTTTNILTLLFVLFIITYSAQGQTDLDGAERYILNYDGATTGEYIQNGRYRSTNWGLDFYVGSNMRMSLSSTSLSLNVPSFFKHVDMESTYTDALTVNGNAFIQSIMNLNVLRGFDDLHLQGSQSAGTSMYISNEGNIGVGTTSPSSKLHVLGADNDGTTAALTVTSPGQTMLLDGNEIDAIDSDLYLMNNSEYNITAMNGGGNFGIGTLDPSVKFHLVGNLRIDNGDIMSHGPLEFKPDVDATGDGEVVFYNNVEEETFRINMDGNIGIGTAAPTQKLEVVGSIKATSFVTSTASFPDYVFGDNYNKMSLNNLDTYIHTYRHLPNMPSESEVVDQGLDVADVVIKSVENIETIYLHLIEMNEKIDELQKENAALKAQLNQ</sequence>
<evidence type="ECO:0000256" key="1">
    <source>
        <dbReference type="SAM" id="Coils"/>
    </source>
</evidence>
<name>A0ABT3CQR7_9BACT</name>
<gene>
    <name evidence="3" type="ORF">N7U62_04795</name>
</gene>
<feature type="coiled-coil region" evidence="1">
    <location>
        <begin position="352"/>
        <end position="382"/>
    </location>
</feature>
<protein>
    <recommendedName>
        <fullName evidence="5">Chaperone of endosialidase</fullName>
    </recommendedName>
</protein>
<organism evidence="3 4">
    <name type="scientific">Reichenbachiella ulvae</name>
    <dbReference type="NCBI Taxonomy" id="2980104"/>
    <lineage>
        <taxon>Bacteria</taxon>
        <taxon>Pseudomonadati</taxon>
        <taxon>Bacteroidota</taxon>
        <taxon>Cytophagia</taxon>
        <taxon>Cytophagales</taxon>
        <taxon>Reichenbachiellaceae</taxon>
        <taxon>Reichenbachiella</taxon>
    </lineage>
</organism>
<feature type="chain" id="PRO_5046036786" description="Chaperone of endosialidase" evidence="2">
    <location>
        <begin position="24"/>
        <end position="382"/>
    </location>
</feature>
<evidence type="ECO:0008006" key="5">
    <source>
        <dbReference type="Google" id="ProtNLM"/>
    </source>
</evidence>
<dbReference type="Proteomes" id="UP001300692">
    <property type="component" value="Unassembled WGS sequence"/>
</dbReference>